<sequence>MAKYMIGLAWICSVGVGYDRFDKFMIGLAMNMIG</sequence>
<accession>A0ABV2K926</accession>
<evidence type="ECO:0000313" key="2">
    <source>
        <dbReference type="Proteomes" id="UP001549104"/>
    </source>
</evidence>
<reference evidence="1 2" key="1">
    <citation type="submission" date="2024-06" db="EMBL/GenBank/DDBJ databases">
        <title>Sorghum-associated microbial communities from plants grown in Nebraska, USA.</title>
        <authorList>
            <person name="Schachtman D."/>
        </authorList>
    </citation>
    <scope>NUCLEOTIDE SEQUENCE [LARGE SCALE GENOMIC DNA]</scope>
    <source>
        <strain evidence="1 2">1288</strain>
    </source>
</reference>
<organism evidence="1 2">
    <name type="scientific">Sporosarcina psychrophila</name>
    <name type="common">Bacillus psychrophilus</name>
    <dbReference type="NCBI Taxonomy" id="1476"/>
    <lineage>
        <taxon>Bacteria</taxon>
        <taxon>Bacillati</taxon>
        <taxon>Bacillota</taxon>
        <taxon>Bacilli</taxon>
        <taxon>Bacillales</taxon>
        <taxon>Caryophanaceae</taxon>
        <taxon>Sporosarcina</taxon>
    </lineage>
</organism>
<dbReference type="EMBL" id="JBEPME010000003">
    <property type="protein sequence ID" value="MET3657577.1"/>
    <property type="molecule type" value="Genomic_DNA"/>
</dbReference>
<comment type="caution">
    <text evidence="1">The sequence shown here is derived from an EMBL/GenBank/DDBJ whole genome shotgun (WGS) entry which is preliminary data.</text>
</comment>
<evidence type="ECO:0000313" key="1">
    <source>
        <dbReference type="EMBL" id="MET3657577.1"/>
    </source>
</evidence>
<proteinExistence type="predicted"/>
<protein>
    <submittedName>
        <fullName evidence="1">Uncharacterized protein</fullName>
    </submittedName>
</protein>
<name>A0ABV2K926_SPOPS</name>
<gene>
    <name evidence="1" type="ORF">ABIC55_002664</name>
</gene>
<dbReference type="Proteomes" id="UP001549104">
    <property type="component" value="Unassembled WGS sequence"/>
</dbReference>
<keyword evidence="2" id="KW-1185">Reference proteome</keyword>